<dbReference type="Proteomes" id="UP000198901">
    <property type="component" value="Unassembled WGS sequence"/>
</dbReference>
<dbReference type="AlphaFoldDB" id="A0A1G9L379"/>
<accession>A0A1G9L379</accession>
<keyword evidence="2" id="KW-0238">DNA-binding</keyword>
<dbReference type="SUPFAM" id="SSF48498">
    <property type="entry name" value="Tetracyclin repressor-like, C-terminal domain"/>
    <property type="match status" value="1"/>
</dbReference>
<name>A0A1G9L379_9BACT</name>
<evidence type="ECO:0000256" key="1">
    <source>
        <dbReference type="ARBA" id="ARBA00023015"/>
    </source>
</evidence>
<dbReference type="SUPFAM" id="SSF46689">
    <property type="entry name" value="Homeodomain-like"/>
    <property type="match status" value="1"/>
</dbReference>
<dbReference type="InterPro" id="IPR009057">
    <property type="entry name" value="Homeodomain-like_sf"/>
</dbReference>
<dbReference type="Gene3D" id="1.10.357.10">
    <property type="entry name" value="Tetracycline Repressor, domain 2"/>
    <property type="match status" value="1"/>
</dbReference>
<gene>
    <name evidence="5" type="ORF">SAMN04488090_1239</name>
</gene>
<dbReference type="PANTHER" id="PTHR47506">
    <property type="entry name" value="TRANSCRIPTIONAL REGULATORY PROTEIN"/>
    <property type="match status" value="1"/>
</dbReference>
<evidence type="ECO:0000259" key="4">
    <source>
        <dbReference type="Pfam" id="PF00440"/>
    </source>
</evidence>
<protein>
    <submittedName>
        <fullName evidence="5">Transcriptional regulator, TetR family</fullName>
    </submittedName>
</protein>
<keyword evidence="1" id="KW-0805">Transcription regulation</keyword>
<organism evidence="5 6">
    <name type="scientific">Siphonobacter aquaeclarae</name>
    <dbReference type="NCBI Taxonomy" id="563176"/>
    <lineage>
        <taxon>Bacteria</taxon>
        <taxon>Pseudomonadati</taxon>
        <taxon>Bacteroidota</taxon>
        <taxon>Cytophagia</taxon>
        <taxon>Cytophagales</taxon>
        <taxon>Cytophagaceae</taxon>
        <taxon>Siphonobacter</taxon>
    </lineage>
</organism>
<feature type="domain" description="HTH tetR-type" evidence="4">
    <location>
        <begin position="12"/>
        <end position="58"/>
    </location>
</feature>
<dbReference type="Pfam" id="PF00440">
    <property type="entry name" value="TetR_N"/>
    <property type="match status" value="1"/>
</dbReference>
<evidence type="ECO:0000313" key="5">
    <source>
        <dbReference type="EMBL" id="SDL56391.1"/>
    </source>
</evidence>
<dbReference type="GO" id="GO:0003677">
    <property type="term" value="F:DNA binding"/>
    <property type="evidence" value="ECO:0007669"/>
    <property type="project" value="UniProtKB-KW"/>
</dbReference>
<evidence type="ECO:0000256" key="2">
    <source>
        <dbReference type="ARBA" id="ARBA00023125"/>
    </source>
</evidence>
<keyword evidence="6" id="KW-1185">Reference proteome</keyword>
<dbReference type="InterPro" id="IPR036271">
    <property type="entry name" value="Tet_transcr_reg_TetR-rel_C_sf"/>
</dbReference>
<dbReference type="RefSeq" id="WP_093199137.1">
    <property type="nucleotide sequence ID" value="NZ_FNGS01000002.1"/>
</dbReference>
<dbReference type="EMBL" id="FNGS01000002">
    <property type="protein sequence ID" value="SDL56391.1"/>
    <property type="molecule type" value="Genomic_DNA"/>
</dbReference>
<sequence length="185" mass="20551">MANPKIHPDILIDRLLTVFRTLGYDGASMTELAAATGLKKASLYHRFPEGKQAMAQAVLDHLAVWTKTYLTEVVQTSQPLETKLDTVFGNIRDLYHGGTVACVYRALSHGTAAPLFEEAIAAQFREWMDGFARLAVDAGLEQKVAEQLGKDAVVRIQGVLILSQIFHQPELFEQTLEDIRSLLKQ</sequence>
<keyword evidence="3" id="KW-0804">Transcription</keyword>
<dbReference type="OrthoDB" id="9789566at2"/>
<dbReference type="STRING" id="563176.SAMN04488090_1239"/>
<proteinExistence type="predicted"/>
<evidence type="ECO:0000313" key="6">
    <source>
        <dbReference type="Proteomes" id="UP000198901"/>
    </source>
</evidence>
<evidence type="ECO:0000256" key="3">
    <source>
        <dbReference type="ARBA" id="ARBA00023163"/>
    </source>
</evidence>
<dbReference type="InterPro" id="IPR001647">
    <property type="entry name" value="HTH_TetR"/>
</dbReference>
<reference evidence="5 6" key="1">
    <citation type="submission" date="2016-10" db="EMBL/GenBank/DDBJ databases">
        <authorList>
            <person name="de Groot N.N."/>
        </authorList>
    </citation>
    <scope>NUCLEOTIDE SEQUENCE [LARGE SCALE GENOMIC DNA]</scope>
    <source>
        <strain evidence="5 6">DSM 21668</strain>
    </source>
</reference>
<dbReference type="PANTHER" id="PTHR47506:SF3">
    <property type="entry name" value="HTH-TYPE TRANSCRIPTIONAL REGULATOR LMRA"/>
    <property type="match status" value="1"/>
</dbReference>